<dbReference type="Proteomes" id="UP000192578">
    <property type="component" value="Unassembled WGS sequence"/>
</dbReference>
<dbReference type="InterPro" id="IPR013892">
    <property type="entry name" value="Cyt_c_biogenesis_Cmc1-like"/>
</dbReference>
<dbReference type="EMBL" id="MTYJ01000028">
    <property type="protein sequence ID" value="OQV20702.1"/>
    <property type="molecule type" value="Genomic_DNA"/>
</dbReference>
<sequence>MHSDMSPHLHTKECNEIVSRLIQCRLDHPYGKFMGFCNNIDFEMTKCFRKEKEDKRTLNRINAEKKMSRIIEEQKNTRAERRKREAEADASVPFAIKPPGK</sequence>
<evidence type="ECO:0000256" key="1">
    <source>
        <dbReference type="ARBA" id="ARBA00004173"/>
    </source>
</evidence>
<feature type="region of interest" description="Disordered" evidence="6">
    <location>
        <begin position="71"/>
        <end position="101"/>
    </location>
</feature>
<evidence type="ECO:0000256" key="5">
    <source>
        <dbReference type="RuleBase" id="RU364104"/>
    </source>
</evidence>
<comment type="caution">
    <text evidence="7">The sequence shown here is derived from an EMBL/GenBank/DDBJ whole genome shotgun (WGS) entry which is preliminary data.</text>
</comment>
<evidence type="ECO:0000256" key="2">
    <source>
        <dbReference type="ARBA" id="ARBA00007347"/>
    </source>
</evidence>
<proteinExistence type="inferred from homology"/>
<reference evidence="8" key="1">
    <citation type="submission" date="2017-01" db="EMBL/GenBank/DDBJ databases">
        <title>Comparative genomics of anhydrobiosis in the tardigrade Hypsibius dujardini.</title>
        <authorList>
            <person name="Yoshida Y."/>
            <person name="Koutsovoulos G."/>
            <person name="Laetsch D."/>
            <person name="Stevens L."/>
            <person name="Kumar S."/>
            <person name="Horikawa D."/>
            <person name="Ishino K."/>
            <person name="Komine S."/>
            <person name="Tomita M."/>
            <person name="Blaxter M."/>
            <person name="Arakawa K."/>
        </authorList>
    </citation>
    <scope>NUCLEOTIDE SEQUENCE [LARGE SCALE GENOMIC DNA]</scope>
    <source>
        <strain evidence="8">Z151</strain>
    </source>
</reference>
<keyword evidence="8" id="KW-1185">Reference proteome</keyword>
<keyword evidence="4" id="KW-1015">Disulfide bond</keyword>
<dbReference type="PANTHER" id="PTHR22977:SF1">
    <property type="entry name" value="COX ASSEMBLY MITOCHONDRIAL PROTEIN 2 HOMOLOG"/>
    <property type="match status" value="1"/>
</dbReference>
<feature type="compositionally biased region" description="Basic and acidic residues" evidence="6">
    <location>
        <begin position="71"/>
        <end position="87"/>
    </location>
</feature>
<keyword evidence="3 5" id="KW-0496">Mitochondrion</keyword>
<name>A0A1W0X041_HYPEX</name>
<dbReference type="GO" id="GO:0005739">
    <property type="term" value="C:mitochondrion"/>
    <property type="evidence" value="ECO:0007669"/>
    <property type="project" value="UniProtKB-SubCell"/>
</dbReference>
<dbReference type="PANTHER" id="PTHR22977">
    <property type="entry name" value="COX ASSEMBLY MITOCHONDRIAL PROTEIN"/>
    <property type="match status" value="1"/>
</dbReference>
<evidence type="ECO:0000256" key="4">
    <source>
        <dbReference type="ARBA" id="ARBA00023157"/>
    </source>
</evidence>
<dbReference type="Pfam" id="PF08583">
    <property type="entry name" value="Cmc1"/>
    <property type="match status" value="1"/>
</dbReference>
<comment type="subcellular location">
    <subcellularLocation>
        <location evidence="1 5">Mitochondrion</location>
    </subcellularLocation>
</comment>
<dbReference type="OrthoDB" id="532630at2759"/>
<protein>
    <recommendedName>
        <fullName evidence="5">COX assembly mitochondrial protein</fullName>
    </recommendedName>
</protein>
<gene>
    <name evidence="7" type="ORF">BV898_05285</name>
</gene>
<evidence type="ECO:0000313" key="8">
    <source>
        <dbReference type="Proteomes" id="UP000192578"/>
    </source>
</evidence>
<organism evidence="7 8">
    <name type="scientific">Hypsibius exemplaris</name>
    <name type="common">Freshwater tardigrade</name>
    <dbReference type="NCBI Taxonomy" id="2072580"/>
    <lineage>
        <taxon>Eukaryota</taxon>
        <taxon>Metazoa</taxon>
        <taxon>Ecdysozoa</taxon>
        <taxon>Tardigrada</taxon>
        <taxon>Eutardigrada</taxon>
        <taxon>Parachela</taxon>
        <taxon>Hypsibioidea</taxon>
        <taxon>Hypsibiidae</taxon>
        <taxon>Hypsibius</taxon>
    </lineage>
</organism>
<evidence type="ECO:0000256" key="3">
    <source>
        <dbReference type="ARBA" id="ARBA00023128"/>
    </source>
</evidence>
<evidence type="ECO:0000313" key="7">
    <source>
        <dbReference type="EMBL" id="OQV20702.1"/>
    </source>
</evidence>
<accession>A0A1W0X041</accession>
<dbReference type="AlphaFoldDB" id="A0A1W0X041"/>
<comment type="similarity">
    <text evidence="2 5">Belongs to the CMC family.</text>
</comment>
<evidence type="ECO:0000256" key="6">
    <source>
        <dbReference type="SAM" id="MobiDB-lite"/>
    </source>
</evidence>